<keyword evidence="5 7" id="KW-1133">Transmembrane helix</keyword>
<evidence type="ECO:0000313" key="11">
    <source>
        <dbReference type="EMBL" id="PIW16228.1"/>
    </source>
</evidence>
<name>A0A2M7G328_9BACT</name>
<evidence type="ECO:0000256" key="3">
    <source>
        <dbReference type="ARBA" id="ARBA00022475"/>
    </source>
</evidence>
<protein>
    <submittedName>
        <fullName evidence="11">Mechanosensitive ion channel protein MscS</fullName>
    </submittedName>
</protein>
<dbReference type="SUPFAM" id="SSF50182">
    <property type="entry name" value="Sm-like ribonucleoproteins"/>
    <property type="match status" value="1"/>
</dbReference>
<comment type="caution">
    <text evidence="11">The sequence shown here is derived from an EMBL/GenBank/DDBJ whole genome shotgun (WGS) entry which is preliminary data.</text>
</comment>
<feature type="domain" description="Mechanosensitive ion channel MscS" evidence="8">
    <location>
        <begin position="101"/>
        <end position="168"/>
    </location>
</feature>
<dbReference type="InterPro" id="IPR011014">
    <property type="entry name" value="MscS_channel_TM-2"/>
</dbReference>
<feature type="transmembrane region" description="Helical" evidence="7">
    <location>
        <begin position="53"/>
        <end position="74"/>
    </location>
</feature>
<evidence type="ECO:0000259" key="10">
    <source>
        <dbReference type="Pfam" id="PF21088"/>
    </source>
</evidence>
<dbReference type="PANTHER" id="PTHR30221">
    <property type="entry name" value="SMALL-CONDUCTANCE MECHANOSENSITIVE CHANNEL"/>
    <property type="match status" value="1"/>
</dbReference>
<dbReference type="SUPFAM" id="SSF82861">
    <property type="entry name" value="Mechanosensitive channel protein MscS (YggB), transmembrane region"/>
    <property type="match status" value="1"/>
</dbReference>
<gene>
    <name evidence="11" type="ORF">COW36_13940</name>
</gene>
<feature type="transmembrane region" description="Helical" evidence="7">
    <location>
        <begin position="80"/>
        <end position="99"/>
    </location>
</feature>
<evidence type="ECO:0000256" key="1">
    <source>
        <dbReference type="ARBA" id="ARBA00004651"/>
    </source>
</evidence>
<dbReference type="AlphaFoldDB" id="A0A2M7G328"/>
<dbReference type="InterPro" id="IPR010920">
    <property type="entry name" value="LSM_dom_sf"/>
</dbReference>
<dbReference type="SUPFAM" id="SSF82689">
    <property type="entry name" value="Mechanosensitive channel protein MscS (YggB), C-terminal domain"/>
    <property type="match status" value="1"/>
</dbReference>
<dbReference type="GO" id="GO:0008381">
    <property type="term" value="F:mechanosensitive monoatomic ion channel activity"/>
    <property type="evidence" value="ECO:0007669"/>
    <property type="project" value="InterPro"/>
</dbReference>
<dbReference type="Pfam" id="PF00924">
    <property type="entry name" value="MS_channel_2nd"/>
    <property type="match status" value="1"/>
</dbReference>
<reference evidence="11 12" key="1">
    <citation type="submission" date="2017-09" db="EMBL/GenBank/DDBJ databases">
        <title>Depth-based differentiation of microbial function through sediment-hosted aquifers and enrichment of novel symbionts in the deep terrestrial subsurface.</title>
        <authorList>
            <person name="Probst A.J."/>
            <person name="Ladd B."/>
            <person name="Jarett J.K."/>
            <person name="Geller-Mcgrath D.E."/>
            <person name="Sieber C.M."/>
            <person name="Emerson J.B."/>
            <person name="Anantharaman K."/>
            <person name="Thomas B.C."/>
            <person name="Malmstrom R."/>
            <person name="Stieglmeier M."/>
            <person name="Klingl A."/>
            <person name="Woyke T."/>
            <person name="Ryan C.M."/>
            <person name="Banfield J.F."/>
        </authorList>
    </citation>
    <scope>NUCLEOTIDE SEQUENCE [LARGE SCALE GENOMIC DNA]</scope>
    <source>
        <strain evidence="11">CG17_big_fil_post_rev_8_21_14_2_50_48_46</strain>
    </source>
</reference>
<evidence type="ECO:0000256" key="6">
    <source>
        <dbReference type="ARBA" id="ARBA00023136"/>
    </source>
</evidence>
<accession>A0A2M7G328</accession>
<feature type="domain" description="Mechanosensitive ion channel transmembrane helices 2/3" evidence="10">
    <location>
        <begin position="59"/>
        <end position="100"/>
    </location>
</feature>
<evidence type="ECO:0000259" key="8">
    <source>
        <dbReference type="Pfam" id="PF00924"/>
    </source>
</evidence>
<sequence length="270" mass="29953">MEPYLKKFNEMAMGYGARFFGALLILAIGLWLSKRLANLLKDLLSKTQLEPTFISFSGNMLRVVLTVVVALAAVNSLGVPMTSVLALLGTIGLAVALALKDSLNNVAAGISLLILRPFKVGEYVEVGGVGGSVVEINLFHTLLNTADNRWIAMPNAKLLGDTIVNFSRNTNRRIDLLVNVSYRADLKRTKEVLWELIEADSRILKEPIPVVGVADLANSSVDLVVRPWVPTSEYWNVRFDLTQAIKERFDQEGIEIPFPQRDVHLYQYQA</sequence>
<dbReference type="Pfam" id="PF21088">
    <property type="entry name" value="MS_channel_1st"/>
    <property type="match status" value="1"/>
</dbReference>
<dbReference type="InterPro" id="IPR045275">
    <property type="entry name" value="MscS_archaea/bacteria_type"/>
</dbReference>
<feature type="transmembrane region" description="Helical" evidence="7">
    <location>
        <begin position="12"/>
        <end position="32"/>
    </location>
</feature>
<comment type="similarity">
    <text evidence="2">Belongs to the MscS (TC 1.A.23) family.</text>
</comment>
<organism evidence="11 12">
    <name type="scientific">bacterium (Candidatus Blackallbacteria) CG17_big_fil_post_rev_8_21_14_2_50_48_46</name>
    <dbReference type="NCBI Taxonomy" id="2014261"/>
    <lineage>
        <taxon>Bacteria</taxon>
        <taxon>Candidatus Blackallbacteria</taxon>
    </lineage>
</organism>
<dbReference type="InterPro" id="IPR049278">
    <property type="entry name" value="MS_channel_C"/>
</dbReference>
<dbReference type="Pfam" id="PF21082">
    <property type="entry name" value="MS_channel_3rd"/>
    <property type="match status" value="1"/>
</dbReference>
<dbReference type="Gene3D" id="3.30.70.100">
    <property type="match status" value="1"/>
</dbReference>
<keyword evidence="3" id="KW-1003">Cell membrane</keyword>
<dbReference type="PANTHER" id="PTHR30221:SF1">
    <property type="entry name" value="SMALL-CONDUCTANCE MECHANOSENSITIVE CHANNEL"/>
    <property type="match status" value="1"/>
</dbReference>
<dbReference type="GO" id="GO:0005886">
    <property type="term" value="C:plasma membrane"/>
    <property type="evidence" value="ECO:0007669"/>
    <property type="project" value="UniProtKB-SubCell"/>
</dbReference>
<dbReference type="Pfam" id="PF05552">
    <property type="entry name" value="MS_channel_1st_1"/>
    <property type="match status" value="1"/>
</dbReference>
<evidence type="ECO:0000256" key="4">
    <source>
        <dbReference type="ARBA" id="ARBA00022692"/>
    </source>
</evidence>
<evidence type="ECO:0000259" key="9">
    <source>
        <dbReference type="Pfam" id="PF21082"/>
    </source>
</evidence>
<dbReference type="InterPro" id="IPR011066">
    <property type="entry name" value="MscS_channel_C_sf"/>
</dbReference>
<dbReference type="InterPro" id="IPR006685">
    <property type="entry name" value="MscS_channel_2nd"/>
</dbReference>
<evidence type="ECO:0000256" key="2">
    <source>
        <dbReference type="ARBA" id="ARBA00008017"/>
    </source>
</evidence>
<dbReference type="InterPro" id="IPR023408">
    <property type="entry name" value="MscS_beta-dom_sf"/>
</dbReference>
<feature type="domain" description="Mechanosensitive ion channel MscS C-terminal" evidence="9">
    <location>
        <begin position="178"/>
        <end position="256"/>
    </location>
</feature>
<proteinExistence type="inferred from homology"/>
<keyword evidence="4 7" id="KW-0812">Transmembrane</keyword>
<dbReference type="EMBL" id="PFFQ01000039">
    <property type="protein sequence ID" value="PIW16228.1"/>
    <property type="molecule type" value="Genomic_DNA"/>
</dbReference>
<evidence type="ECO:0000313" key="12">
    <source>
        <dbReference type="Proteomes" id="UP000231019"/>
    </source>
</evidence>
<dbReference type="InterPro" id="IPR049142">
    <property type="entry name" value="MS_channel_1st"/>
</dbReference>
<dbReference type="Gene3D" id="2.30.30.60">
    <property type="match status" value="1"/>
</dbReference>
<keyword evidence="6 7" id="KW-0472">Membrane</keyword>
<evidence type="ECO:0000256" key="5">
    <source>
        <dbReference type="ARBA" id="ARBA00022989"/>
    </source>
</evidence>
<dbReference type="Gene3D" id="1.10.287.1260">
    <property type="match status" value="1"/>
</dbReference>
<evidence type="ECO:0000256" key="7">
    <source>
        <dbReference type="SAM" id="Phobius"/>
    </source>
</evidence>
<dbReference type="Proteomes" id="UP000231019">
    <property type="component" value="Unassembled WGS sequence"/>
</dbReference>
<comment type="subcellular location">
    <subcellularLocation>
        <location evidence="1">Cell membrane</location>
        <topology evidence="1">Multi-pass membrane protein</topology>
    </subcellularLocation>
</comment>
<dbReference type="InterPro" id="IPR008910">
    <property type="entry name" value="MSC_TM_helix"/>
</dbReference>